<dbReference type="PANTHER" id="PTHR22954:SF3">
    <property type="entry name" value="PROTEIN CBG08539"/>
    <property type="match status" value="1"/>
</dbReference>
<dbReference type="EMBL" id="UYRW01008154">
    <property type="protein sequence ID" value="VDM96339.1"/>
    <property type="molecule type" value="Genomic_DNA"/>
</dbReference>
<dbReference type="AlphaFoldDB" id="A0A3P7K598"/>
<evidence type="ECO:0000313" key="2">
    <source>
        <dbReference type="Proteomes" id="UP000271087"/>
    </source>
</evidence>
<dbReference type="Proteomes" id="UP000271087">
    <property type="component" value="Unassembled WGS sequence"/>
</dbReference>
<dbReference type="OrthoDB" id="5864015at2759"/>
<proteinExistence type="predicted"/>
<gene>
    <name evidence="1" type="ORF">NOO_LOCUS11522</name>
</gene>
<protein>
    <submittedName>
        <fullName evidence="1">Uncharacterized protein</fullName>
    </submittedName>
</protein>
<dbReference type="InterPro" id="IPR005312">
    <property type="entry name" value="DUF1759"/>
</dbReference>
<accession>A0A3P7K598</accession>
<name>A0A3P7K598_ONCOC</name>
<sequence length="319" mass="37004">STRYNTKFSDNYFGVTSRDISDSLIANIEPARQKLEQLIKEVKGLDLTPFDEQLSNSELSKQCEARQRIINQKIKFLELYIGITESNSEKWLEFIQKASTSLKKKEEEEKYATVIKEKGILTLLNSGKETVVTLKLHQDDVEEIIRELGKAQIKLSDPQQTPQTAQQTINLPQLPLPTFTGDPRLWRQFWSGFEAAVHTHRIPVIQKLNYLLSCLRGEALLAVRGYDIAPENYEVIRDILINKYGKSSTIKKSLYKELESIKRNERDWKTTTETIERVLRQLEALGENLEHSSIENIIETRLPNWIINKVYQQKEEQQV</sequence>
<reference evidence="1 2" key="1">
    <citation type="submission" date="2018-08" db="EMBL/GenBank/DDBJ databases">
        <authorList>
            <person name="Laetsch R D."/>
            <person name="Stevens L."/>
            <person name="Kumar S."/>
            <person name="Blaxter L. M."/>
        </authorList>
    </citation>
    <scope>NUCLEOTIDE SEQUENCE [LARGE SCALE GENOMIC DNA]</scope>
</reference>
<keyword evidence="2" id="KW-1185">Reference proteome</keyword>
<dbReference type="Pfam" id="PF03564">
    <property type="entry name" value="DUF1759"/>
    <property type="match status" value="1"/>
</dbReference>
<dbReference type="PANTHER" id="PTHR22954">
    <property type="entry name" value="RETROVIRAL PROTEASE-RELATED"/>
    <property type="match status" value="1"/>
</dbReference>
<evidence type="ECO:0000313" key="1">
    <source>
        <dbReference type="EMBL" id="VDM96339.1"/>
    </source>
</evidence>
<feature type="non-terminal residue" evidence="1">
    <location>
        <position position="1"/>
    </location>
</feature>
<organism evidence="1 2">
    <name type="scientific">Onchocerca ochengi</name>
    <name type="common">Filarial nematode worm</name>
    <dbReference type="NCBI Taxonomy" id="42157"/>
    <lineage>
        <taxon>Eukaryota</taxon>
        <taxon>Metazoa</taxon>
        <taxon>Ecdysozoa</taxon>
        <taxon>Nematoda</taxon>
        <taxon>Chromadorea</taxon>
        <taxon>Rhabditida</taxon>
        <taxon>Spirurina</taxon>
        <taxon>Spiruromorpha</taxon>
        <taxon>Filarioidea</taxon>
        <taxon>Onchocercidae</taxon>
        <taxon>Onchocerca</taxon>
    </lineage>
</organism>